<keyword evidence="2" id="KW-1185">Reference proteome</keyword>
<dbReference type="AlphaFoldDB" id="A0A7H0HRI9"/>
<protein>
    <recommendedName>
        <fullName evidence="3">HEAT repeat domain-containing protein</fullName>
    </recommendedName>
</protein>
<dbReference type="KEGG" id="sgj:IAG43_09525"/>
<reference evidence="1 2" key="1">
    <citation type="submission" date="2020-08" db="EMBL/GenBank/DDBJ databases">
        <title>A novel species.</title>
        <authorList>
            <person name="Gao J."/>
        </authorList>
    </citation>
    <scope>NUCLEOTIDE SEQUENCE [LARGE SCALE GENOMIC DNA]</scope>
    <source>
        <strain evidence="1 2">CRPJ-33</strain>
    </source>
</reference>
<sequence>MPSIDALLPLGPGKDLPALRAFDPELLARYAADRGNPWWRRRHCVHALAGRVPRACVPELIARVKDTGDTGEVRIALLDVLGDRPELLPWVRHEDRRQEKGTGMPAALLRARGRLGDLSAVPELSAMAADPWPRNRQAGEAGLDALAARHGPAAVLALLDEERPQDRMVRVRMRARADEDVTGALADPDRAVAHLAASLADDADRLRACAADPDSPAEAALWAAYALHRLTEDASAAREVWARLGCPRVEVGGLDEETRAAIVHAYAPDCQRLSDPRWRIEALVTAPPAPVDVRDQLRRAAAALTGAGFEHGAPVSIGEHNHQGEGSYWVLPRGDHPVLVSTLGRFVTCHDPDPAVRRALEAAGFRWFDPAVDDVTVTGLCVYFFGSREPLGAGDLLFYWQD</sequence>
<evidence type="ECO:0000313" key="2">
    <source>
        <dbReference type="Proteomes" id="UP000516230"/>
    </source>
</evidence>
<evidence type="ECO:0000313" key="1">
    <source>
        <dbReference type="EMBL" id="QNP63155.1"/>
    </source>
</evidence>
<evidence type="ECO:0008006" key="3">
    <source>
        <dbReference type="Google" id="ProtNLM"/>
    </source>
</evidence>
<name>A0A7H0HRI9_9ACTN</name>
<gene>
    <name evidence="1" type="ORF">IAG43_09525</name>
</gene>
<organism evidence="1 2">
    <name type="scientific">Streptomyces genisteinicus</name>
    <dbReference type="NCBI Taxonomy" id="2768068"/>
    <lineage>
        <taxon>Bacteria</taxon>
        <taxon>Bacillati</taxon>
        <taxon>Actinomycetota</taxon>
        <taxon>Actinomycetes</taxon>
        <taxon>Kitasatosporales</taxon>
        <taxon>Streptomycetaceae</taxon>
        <taxon>Streptomyces</taxon>
    </lineage>
</organism>
<proteinExistence type="predicted"/>
<dbReference type="EMBL" id="CP060825">
    <property type="protein sequence ID" value="QNP63155.1"/>
    <property type="molecule type" value="Genomic_DNA"/>
</dbReference>
<dbReference type="RefSeq" id="WP_187740322.1">
    <property type="nucleotide sequence ID" value="NZ_CP060825.1"/>
</dbReference>
<accession>A0A7H0HRI9</accession>
<dbReference type="Proteomes" id="UP000516230">
    <property type="component" value="Chromosome"/>
</dbReference>